<protein>
    <submittedName>
        <fullName evidence="3">Dihydroanticapsin 7-dehydrogenase</fullName>
        <ecNumber evidence="3">1.1.1.385</ecNumber>
    </submittedName>
</protein>
<dbReference type="PROSITE" id="PS00061">
    <property type="entry name" value="ADH_SHORT"/>
    <property type="match status" value="1"/>
</dbReference>
<comment type="similarity">
    <text evidence="1">Belongs to the short-chain dehydrogenases/reductases (SDR) family.</text>
</comment>
<dbReference type="Gene3D" id="3.40.50.720">
    <property type="entry name" value="NAD(P)-binding Rossmann-like Domain"/>
    <property type="match status" value="1"/>
</dbReference>
<dbReference type="InterPro" id="IPR002347">
    <property type="entry name" value="SDR_fam"/>
</dbReference>
<proteinExistence type="inferred from homology"/>
<evidence type="ECO:0000313" key="3">
    <source>
        <dbReference type="EMBL" id="MPM81703.1"/>
    </source>
</evidence>
<dbReference type="Pfam" id="PF13561">
    <property type="entry name" value="adh_short_C2"/>
    <property type="match status" value="1"/>
</dbReference>
<dbReference type="PRINTS" id="PR00081">
    <property type="entry name" value="GDHRDH"/>
</dbReference>
<dbReference type="SUPFAM" id="SSF51735">
    <property type="entry name" value="NAD(P)-binding Rossmann-fold domains"/>
    <property type="match status" value="1"/>
</dbReference>
<gene>
    <name evidence="3" type="primary">bacC_21</name>
    <name evidence="3" type="ORF">SDC9_128760</name>
</gene>
<organism evidence="3">
    <name type="scientific">bioreactor metagenome</name>
    <dbReference type="NCBI Taxonomy" id="1076179"/>
    <lineage>
        <taxon>unclassified sequences</taxon>
        <taxon>metagenomes</taxon>
        <taxon>ecological metagenomes</taxon>
    </lineage>
</organism>
<dbReference type="PANTHER" id="PTHR24321">
    <property type="entry name" value="DEHYDROGENASES, SHORT CHAIN"/>
    <property type="match status" value="1"/>
</dbReference>
<reference evidence="3" key="1">
    <citation type="submission" date="2019-08" db="EMBL/GenBank/DDBJ databases">
        <authorList>
            <person name="Kucharzyk K."/>
            <person name="Murdoch R.W."/>
            <person name="Higgins S."/>
            <person name="Loffler F."/>
        </authorList>
    </citation>
    <scope>NUCLEOTIDE SEQUENCE</scope>
</reference>
<sequence>MDVTDHDAVAAALAQQFEVFGGLDVLVVAAGIFPTSANLGDLSMQAWRRTMAVNLDSVADLYGQAHPALANAVPHGRVILIASKNVKAPGPGASAYSASKAGVAQLTRVAALEWAADRIRVNMIHPDAVFDTGLWTPDLLAARAEHYGMSVEDYKRRNLMHTEITSAAVGRLALTMASDAFACTTGAQVPIDGGNERVI</sequence>
<dbReference type="PRINTS" id="PR00080">
    <property type="entry name" value="SDRFAMILY"/>
</dbReference>
<dbReference type="AlphaFoldDB" id="A0A645CXV9"/>
<dbReference type="InterPro" id="IPR036291">
    <property type="entry name" value="NAD(P)-bd_dom_sf"/>
</dbReference>
<name>A0A645CXV9_9ZZZZ</name>
<comment type="caution">
    <text evidence="3">The sequence shown here is derived from an EMBL/GenBank/DDBJ whole genome shotgun (WGS) entry which is preliminary data.</text>
</comment>
<accession>A0A645CXV9</accession>
<dbReference type="EMBL" id="VSSQ01030978">
    <property type="protein sequence ID" value="MPM81703.1"/>
    <property type="molecule type" value="Genomic_DNA"/>
</dbReference>
<dbReference type="EC" id="1.1.1.385" evidence="3"/>
<keyword evidence="2 3" id="KW-0560">Oxidoreductase</keyword>
<dbReference type="PANTHER" id="PTHR24321:SF14">
    <property type="entry name" value="SHORT-CHAIN TYPE DEHYDROGENASE_REDUCTASE BLR2146-RELATED"/>
    <property type="match status" value="1"/>
</dbReference>
<dbReference type="GO" id="GO:0016491">
    <property type="term" value="F:oxidoreductase activity"/>
    <property type="evidence" value="ECO:0007669"/>
    <property type="project" value="UniProtKB-KW"/>
</dbReference>
<evidence type="ECO:0000256" key="2">
    <source>
        <dbReference type="ARBA" id="ARBA00023002"/>
    </source>
</evidence>
<dbReference type="InterPro" id="IPR020904">
    <property type="entry name" value="Sc_DH/Rdtase_CS"/>
</dbReference>
<evidence type="ECO:0000256" key="1">
    <source>
        <dbReference type="ARBA" id="ARBA00006484"/>
    </source>
</evidence>